<feature type="signal peptide" evidence="1">
    <location>
        <begin position="1"/>
        <end position="17"/>
    </location>
</feature>
<sequence length="763" mass="79642">MSLRVLFVALLAGTCVAAPGPGAAGTFGPRRAMVIGIDGVRADALKKLVETGGAPHMKSLIDGGSVTWNAYAGGNLGSPGQQPTSSGPGWSSILTGTWSDKHGVTSNTFAGRNYTTYPHFFSRIRGTHPAASLSSLVVWSPIDDYIVQESTGSADFRVKSGNDILLTSSTVARLGSADPDVVFVHFDEVDHVGHASGYGPNLTPYLNAISTVDSQIGQMIAAIQARPQFAAEDWLYVITTDHGGLGTSHGGQSADERNIFIIASGGTVPSGSISRELIGHTAIPATVMRHLGLGIPASWGWESDAFQIGADLKASTGAGSVFLSWQLPPDGIAGLTGFELKRNGVTIATPALADRHFTDVPTGAPGSAVSYSIVLTGSNEAPLDVSAITPGSVPAGAAPEVHLTFDGNLNDSSGRNNHATAEGTANFTTGKSGQALSLDGTNSARIGTVAAGAPADLRFGADTDFTISFWFKANTPWTSDPGIISNKNWDSGANQGWIIAGENNGNDWQWNLKGSALTRKDFDPSNANIAGATWRLVTVVHDRDGDAIFYHDATEIGRVSIAGAGNVDTALPVRIGRDGNNGYAWAQGAFIDELKVWRRALSPAEVATEAQGNNPTGAFTAWMADQASLYAYAGTATAATDDADGDGSNNLLEYSAGTSPFRPSETPRLEVEKITSGLRVRFAQRDGGSGIHGTDLAYRAGGLRYILDRSSDLAGDWLPVQGSAVQADNESMPGVTGVHQIAVDVAATSEHEFCRLKVEFDTP</sequence>
<evidence type="ECO:0000313" key="3">
    <source>
        <dbReference type="EMBL" id="MCW1925746.1"/>
    </source>
</evidence>
<dbReference type="Gene3D" id="2.60.120.200">
    <property type="match status" value="1"/>
</dbReference>
<dbReference type="SUPFAM" id="SSF53649">
    <property type="entry name" value="Alkaline phosphatase-like"/>
    <property type="match status" value="1"/>
</dbReference>
<organism evidence="3 4">
    <name type="scientific">Luteolibacter arcticus</name>
    <dbReference type="NCBI Taxonomy" id="1581411"/>
    <lineage>
        <taxon>Bacteria</taxon>
        <taxon>Pseudomonadati</taxon>
        <taxon>Verrucomicrobiota</taxon>
        <taxon>Verrucomicrobiia</taxon>
        <taxon>Verrucomicrobiales</taxon>
        <taxon>Verrucomicrobiaceae</taxon>
        <taxon>Luteolibacter</taxon>
    </lineage>
</organism>
<keyword evidence="1" id="KW-0732">Signal</keyword>
<gene>
    <name evidence="3" type="ORF">OKA05_24525</name>
</gene>
<dbReference type="Pfam" id="PF01676">
    <property type="entry name" value="Metalloenzyme"/>
    <property type="match status" value="1"/>
</dbReference>
<dbReference type="EMBL" id="JAPDDT010000017">
    <property type="protein sequence ID" value="MCW1925746.1"/>
    <property type="molecule type" value="Genomic_DNA"/>
</dbReference>
<dbReference type="InterPro" id="IPR006124">
    <property type="entry name" value="Metalloenzyme"/>
</dbReference>
<dbReference type="SUPFAM" id="SSF49899">
    <property type="entry name" value="Concanavalin A-like lectins/glucanases"/>
    <property type="match status" value="1"/>
</dbReference>
<reference evidence="3 4" key="1">
    <citation type="submission" date="2022-10" db="EMBL/GenBank/DDBJ databases">
        <title>Luteolibacter arcticus strain CCTCC AB 2014275, whole genome shotgun sequencing project.</title>
        <authorList>
            <person name="Zhao G."/>
            <person name="Shen L."/>
        </authorList>
    </citation>
    <scope>NUCLEOTIDE SEQUENCE [LARGE SCALE GENOMIC DNA]</scope>
    <source>
        <strain evidence="3 4">CCTCC AB 2014275</strain>
    </source>
</reference>
<accession>A0ABT3GQF8</accession>
<feature type="domain" description="Metalloenzyme" evidence="2">
    <location>
        <begin position="143"/>
        <end position="244"/>
    </location>
</feature>
<feature type="chain" id="PRO_5045917028" evidence="1">
    <location>
        <begin position="18"/>
        <end position="763"/>
    </location>
</feature>
<dbReference type="RefSeq" id="WP_264489853.1">
    <property type="nucleotide sequence ID" value="NZ_JAPDDT010000017.1"/>
</dbReference>
<dbReference type="Gene3D" id="3.40.720.10">
    <property type="entry name" value="Alkaline Phosphatase, subunit A"/>
    <property type="match status" value="2"/>
</dbReference>
<dbReference type="Proteomes" id="UP001320876">
    <property type="component" value="Unassembled WGS sequence"/>
</dbReference>
<dbReference type="InterPro" id="IPR017850">
    <property type="entry name" value="Alkaline_phosphatase_core_sf"/>
</dbReference>
<protein>
    <submittedName>
        <fullName evidence="3">Alkaline phosphatase family protein</fullName>
    </submittedName>
</protein>
<dbReference type="Pfam" id="PF13385">
    <property type="entry name" value="Laminin_G_3"/>
    <property type="match status" value="1"/>
</dbReference>
<evidence type="ECO:0000313" key="4">
    <source>
        <dbReference type="Proteomes" id="UP001320876"/>
    </source>
</evidence>
<proteinExistence type="predicted"/>
<dbReference type="Pfam" id="PF01663">
    <property type="entry name" value="Phosphodiest"/>
    <property type="match status" value="1"/>
</dbReference>
<comment type="caution">
    <text evidence="3">The sequence shown here is derived from an EMBL/GenBank/DDBJ whole genome shotgun (WGS) entry which is preliminary data.</text>
</comment>
<dbReference type="InterPro" id="IPR002591">
    <property type="entry name" value="Phosphodiest/P_Trfase"/>
</dbReference>
<evidence type="ECO:0000256" key="1">
    <source>
        <dbReference type="SAM" id="SignalP"/>
    </source>
</evidence>
<name>A0ABT3GQF8_9BACT</name>
<keyword evidence="4" id="KW-1185">Reference proteome</keyword>
<evidence type="ECO:0000259" key="2">
    <source>
        <dbReference type="Pfam" id="PF01676"/>
    </source>
</evidence>
<dbReference type="InterPro" id="IPR013320">
    <property type="entry name" value="ConA-like_dom_sf"/>
</dbReference>